<dbReference type="EMBL" id="MK433266">
    <property type="protein sequence ID" value="QAY26940.1"/>
    <property type="molecule type" value="Genomic_DNA"/>
</dbReference>
<accession>A0A411CYF3</accession>
<evidence type="ECO:0000313" key="1">
    <source>
        <dbReference type="EMBL" id="QAY26940.1"/>
    </source>
</evidence>
<gene>
    <name evidence="1" type="primary">15</name>
    <name evidence="1" type="ORF">SEA_SHAWTY_15</name>
</gene>
<name>A0A411CYF3_9CAUD</name>
<dbReference type="Proteomes" id="UP000289228">
    <property type="component" value="Segment"/>
</dbReference>
<sequence>MTTYKVLQIEAKTGDVVATLPVTGVSYSETLNAAGACTVGMPLDAADPSTLYPGRSALVVLRDEVPVWGGPLWTAAADLAGGTLTLNASGWHSYYSGRVLHDGYSRKADQALLLRDWFELCNGDGGIGTDTSQLRTTGRIRDRAWTQYELKVIAEAINELAEEDGGFIFRYETYWVSPTRIGHRAVMEAVGGSPFPFVLTHRVNCDVTQVGYDSAAMATRVYAVGADNGNGTKLVGIADNFGLDALPTKHVVQSFSDVKSTQTLIDKAYAIAAAGSAPVAIPTLTLYPGVFDPTSFKPGDSGAVSIDSGYVAVFDDFVVTERKTDIDANGTEVTSLSLANKEVFTSGD</sequence>
<reference evidence="1 2" key="1">
    <citation type="submission" date="2019-01" db="EMBL/GenBank/DDBJ databases">
        <authorList>
            <person name="Sharon T."/>
            <person name="Marcella E.L."/>
            <person name="Lynley F.A."/>
            <person name="Shelly T."/>
            <person name="Kanika K."/>
            <person name="Kit P."/>
            <person name="Joe P."/>
            <person name="Garlena R.A."/>
            <person name="Russell D.A."/>
            <person name="Pope W.H."/>
            <person name="Jacobs-Sera D."/>
            <person name="Hatfull G.F."/>
        </authorList>
    </citation>
    <scope>NUCLEOTIDE SEQUENCE [LARGE SCALE GENOMIC DNA]</scope>
</reference>
<organism evidence="1 2">
    <name type="scientific">Streptomyces phage Shawty</name>
    <dbReference type="NCBI Taxonomy" id="2510521"/>
    <lineage>
        <taxon>Viruses</taxon>
        <taxon>Duplodnaviria</taxon>
        <taxon>Heunggongvirae</taxon>
        <taxon>Uroviricota</taxon>
        <taxon>Caudoviricetes</taxon>
        <taxon>Colingsworthviridae</taxon>
        <taxon>Lomovskayavirus</taxon>
        <taxon>Lomovskayavirus shawty</taxon>
    </lineage>
</organism>
<keyword evidence="2" id="KW-1185">Reference proteome</keyword>
<evidence type="ECO:0000313" key="2">
    <source>
        <dbReference type="Proteomes" id="UP000289228"/>
    </source>
</evidence>
<protein>
    <submittedName>
        <fullName evidence="1">Minor tail protein</fullName>
    </submittedName>
</protein>
<proteinExistence type="predicted"/>